<organism evidence="2 3">
    <name type="scientific">Candidatus Mycolicibacterium alkanivorans</name>
    <dbReference type="NCBI Taxonomy" id="2954114"/>
    <lineage>
        <taxon>Bacteria</taxon>
        <taxon>Bacillati</taxon>
        <taxon>Actinomycetota</taxon>
        <taxon>Actinomycetes</taxon>
        <taxon>Mycobacteriales</taxon>
        <taxon>Mycobacteriaceae</taxon>
        <taxon>Mycolicibacterium</taxon>
    </lineage>
</organism>
<dbReference type="EMBL" id="JAIVFL010000001">
    <property type="protein sequence ID" value="MCI4675956.1"/>
    <property type="molecule type" value="Genomic_DNA"/>
</dbReference>
<evidence type="ECO:0000313" key="2">
    <source>
        <dbReference type="EMBL" id="MCI4675956.1"/>
    </source>
</evidence>
<dbReference type="Proteomes" id="UP001139068">
    <property type="component" value="Unassembled WGS sequence"/>
</dbReference>
<reference evidence="2" key="1">
    <citation type="journal article" date="2022" name="ISME J.">
        <title>Identification of active gaseous-alkane degraders at natural gas seeps.</title>
        <authorList>
            <person name="Farhan Ul Haque M."/>
            <person name="Hernandez M."/>
            <person name="Crombie A.T."/>
            <person name="Murrell J.C."/>
        </authorList>
    </citation>
    <scope>NUCLEOTIDE SEQUENCE</scope>
    <source>
        <strain evidence="2">ANDR5</strain>
    </source>
</reference>
<protein>
    <submittedName>
        <fullName evidence="2">Transposase family protein</fullName>
    </submittedName>
</protein>
<gene>
    <name evidence="1" type="ORF">K9U37_14120</name>
    <name evidence="2" type="ORF">K9U37_14175</name>
</gene>
<keyword evidence="3" id="KW-1185">Reference proteome</keyword>
<dbReference type="EMBL" id="JAIVFL010000001">
    <property type="protein sequence ID" value="MCI4675946.1"/>
    <property type="molecule type" value="Genomic_DNA"/>
</dbReference>
<sequence>MDSITEALARWQSGERVRVLRTELLDVLAQVPDPRDARGVRYSLI</sequence>
<name>A0ABS9YXK4_9MYCO</name>
<evidence type="ECO:0000313" key="3">
    <source>
        <dbReference type="Proteomes" id="UP001139068"/>
    </source>
</evidence>
<evidence type="ECO:0000313" key="1">
    <source>
        <dbReference type="EMBL" id="MCI4675946.1"/>
    </source>
</evidence>
<proteinExistence type="predicted"/>
<accession>A0ABS9YXK4</accession>
<comment type="caution">
    <text evidence="2">The sequence shown here is derived from an EMBL/GenBank/DDBJ whole genome shotgun (WGS) entry which is preliminary data.</text>
</comment>